<organism evidence="7 8">
    <name type="scientific">Gluconacetobacter tumulisoli</name>
    <dbReference type="NCBI Taxonomy" id="1286189"/>
    <lineage>
        <taxon>Bacteria</taxon>
        <taxon>Pseudomonadati</taxon>
        <taxon>Pseudomonadota</taxon>
        <taxon>Alphaproteobacteria</taxon>
        <taxon>Acetobacterales</taxon>
        <taxon>Acetobacteraceae</taxon>
        <taxon>Gluconacetobacter</taxon>
    </lineage>
</organism>
<evidence type="ECO:0000256" key="2">
    <source>
        <dbReference type="ARBA" id="ARBA00022692"/>
    </source>
</evidence>
<sequence length="456" mass="46792">MPSVEGQDIVNIPGTHALRALSISLALVGPTLVLAANGQAIAGTTSWPIWSIFALGALCIALVAYSIARLVSSLETGGSAYHIATLTLGDRAGRAVGLTLCSAYLCFALATPSATVGFLTDLAGQPDAMTPGLWSICAAAGVLAAMLLLHRNASVTRLLLMIEGGGIILLILLFCAIIAAPSGLRAAHDIIPPVRDTGISGLFSAVVVAFLSWAGFESCLSLTRETRSPQTDIPRSLYGTVAVTAVLFIAVSWAVQKGFAARLGGDMALAQSQNALGALGSAYLGRWSAVAFGVAAVASSFASTVAAMTAVGHLLGSLFPQALSPGDRATMLVGAFVLLMQFVIPRVPWAEASPVATYGLFASCGAVCVMVAYQAVQIGFIRAIIRRQIPGHMLESGIAAVTFCTISLVLVTSLEQRGIGRKATIAGLAWCLVALIIGTTTAATRPDALSTGDRPG</sequence>
<feature type="transmembrane region" description="Helical" evidence="5">
    <location>
        <begin position="20"/>
        <end position="41"/>
    </location>
</feature>
<dbReference type="PANTHER" id="PTHR42770:SF11">
    <property type="entry name" value="INNER MEMBRANE TRANSPORT PROTEIN YBAT"/>
    <property type="match status" value="1"/>
</dbReference>
<gene>
    <name evidence="7" type="ORF">HLH28_14610</name>
</gene>
<feature type="transmembrane region" description="Helical" evidence="5">
    <location>
        <begin position="131"/>
        <end position="149"/>
    </location>
</feature>
<dbReference type="Gene3D" id="1.20.1740.10">
    <property type="entry name" value="Amino acid/polyamine transporter I"/>
    <property type="match status" value="1"/>
</dbReference>
<dbReference type="EMBL" id="JABEQM010000013">
    <property type="protein sequence ID" value="MBB2202785.1"/>
    <property type="molecule type" value="Genomic_DNA"/>
</dbReference>
<evidence type="ECO:0000256" key="3">
    <source>
        <dbReference type="ARBA" id="ARBA00022989"/>
    </source>
</evidence>
<keyword evidence="8" id="KW-1185">Reference proteome</keyword>
<evidence type="ECO:0000313" key="8">
    <source>
        <dbReference type="Proteomes" id="UP000578030"/>
    </source>
</evidence>
<feature type="transmembrane region" description="Helical" evidence="5">
    <location>
        <begin position="423"/>
        <end position="444"/>
    </location>
</feature>
<evidence type="ECO:0000256" key="1">
    <source>
        <dbReference type="ARBA" id="ARBA00004141"/>
    </source>
</evidence>
<accession>A0A7W4K9H8</accession>
<dbReference type="PANTHER" id="PTHR42770">
    <property type="entry name" value="AMINO ACID TRANSPORTER-RELATED"/>
    <property type="match status" value="1"/>
</dbReference>
<evidence type="ECO:0000259" key="6">
    <source>
        <dbReference type="Pfam" id="PF00324"/>
    </source>
</evidence>
<feature type="domain" description="Amino acid permease/ SLC12A" evidence="6">
    <location>
        <begin position="21"/>
        <end position="255"/>
    </location>
</feature>
<keyword evidence="2 5" id="KW-0812">Transmembrane</keyword>
<feature type="transmembrane region" description="Helical" evidence="5">
    <location>
        <begin position="199"/>
        <end position="216"/>
    </location>
</feature>
<dbReference type="Pfam" id="PF00324">
    <property type="entry name" value="AA_permease"/>
    <property type="match status" value="1"/>
</dbReference>
<evidence type="ECO:0000313" key="7">
    <source>
        <dbReference type="EMBL" id="MBB2202785.1"/>
    </source>
</evidence>
<protein>
    <submittedName>
        <fullName evidence="7">APC family permease</fullName>
    </submittedName>
</protein>
<feature type="transmembrane region" description="Helical" evidence="5">
    <location>
        <begin position="237"/>
        <end position="255"/>
    </location>
</feature>
<feature type="transmembrane region" description="Helical" evidence="5">
    <location>
        <begin position="158"/>
        <end position="179"/>
    </location>
</feature>
<keyword evidence="4 5" id="KW-0472">Membrane</keyword>
<feature type="transmembrane region" description="Helical" evidence="5">
    <location>
        <begin position="331"/>
        <end position="349"/>
    </location>
</feature>
<feature type="transmembrane region" description="Helical" evidence="5">
    <location>
        <begin position="289"/>
        <end position="319"/>
    </location>
</feature>
<dbReference type="InterPro" id="IPR050367">
    <property type="entry name" value="APC_superfamily"/>
</dbReference>
<dbReference type="RefSeq" id="WP_182960482.1">
    <property type="nucleotide sequence ID" value="NZ_JABEQM010000013.1"/>
</dbReference>
<keyword evidence="3 5" id="KW-1133">Transmembrane helix</keyword>
<comment type="caution">
    <text evidence="7">The sequence shown here is derived from an EMBL/GenBank/DDBJ whole genome shotgun (WGS) entry which is preliminary data.</text>
</comment>
<dbReference type="InterPro" id="IPR004841">
    <property type="entry name" value="AA-permease/SLC12A_dom"/>
</dbReference>
<feature type="transmembrane region" description="Helical" evidence="5">
    <location>
        <begin position="393"/>
        <end position="411"/>
    </location>
</feature>
<evidence type="ECO:0000256" key="5">
    <source>
        <dbReference type="SAM" id="Phobius"/>
    </source>
</evidence>
<dbReference type="AlphaFoldDB" id="A0A7W4K9H8"/>
<dbReference type="Proteomes" id="UP000578030">
    <property type="component" value="Unassembled WGS sequence"/>
</dbReference>
<feature type="transmembrane region" description="Helical" evidence="5">
    <location>
        <begin position="355"/>
        <end position="381"/>
    </location>
</feature>
<dbReference type="GO" id="GO:0016020">
    <property type="term" value="C:membrane"/>
    <property type="evidence" value="ECO:0007669"/>
    <property type="project" value="UniProtKB-SubCell"/>
</dbReference>
<name>A0A7W4K9H8_9PROT</name>
<reference evidence="7 8" key="1">
    <citation type="submission" date="2020-04" db="EMBL/GenBank/DDBJ databases">
        <title>Description of novel Gluconacetobacter.</title>
        <authorList>
            <person name="Sombolestani A."/>
        </authorList>
    </citation>
    <scope>NUCLEOTIDE SEQUENCE [LARGE SCALE GENOMIC DNA]</scope>
    <source>
        <strain evidence="7 8">LMG 27802</strain>
    </source>
</reference>
<feature type="transmembrane region" description="Helical" evidence="5">
    <location>
        <begin position="47"/>
        <end position="71"/>
    </location>
</feature>
<comment type="subcellular location">
    <subcellularLocation>
        <location evidence="1">Membrane</location>
        <topology evidence="1">Multi-pass membrane protein</topology>
    </subcellularLocation>
</comment>
<dbReference type="GO" id="GO:0055085">
    <property type="term" value="P:transmembrane transport"/>
    <property type="evidence" value="ECO:0007669"/>
    <property type="project" value="InterPro"/>
</dbReference>
<feature type="transmembrane region" description="Helical" evidence="5">
    <location>
        <begin position="92"/>
        <end position="111"/>
    </location>
</feature>
<evidence type="ECO:0000256" key="4">
    <source>
        <dbReference type="ARBA" id="ARBA00023136"/>
    </source>
</evidence>
<proteinExistence type="predicted"/>